<comment type="caution">
    <text evidence="7">The sequence shown here is derived from an EMBL/GenBank/DDBJ whole genome shotgun (WGS) entry which is preliminary data.</text>
</comment>
<protein>
    <submittedName>
        <fullName evidence="7">Vacuolar protein sorting 55</fullName>
    </submittedName>
</protein>
<evidence type="ECO:0000256" key="5">
    <source>
        <dbReference type="ARBA" id="ARBA00023136"/>
    </source>
</evidence>
<dbReference type="PANTHER" id="PTHR12050">
    <property type="entry name" value="LEPTIN RECEPTOR-RELATED"/>
    <property type="match status" value="1"/>
</dbReference>
<dbReference type="GO" id="GO:0032511">
    <property type="term" value="P:late endosome to vacuole transport via multivesicular body sorting pathway"/>
    <property type="evidence" value="ECO:0007669"/>
    <property type="project" value="TreeGrafter"/>
</dbReference>
<evidence type="ECO:0000256" key="3">
    <source>
        <dbReference type="ARBA" id="ARBA00022692"/>
    </source>
</evidence>
<feature type="transmembrane region" description="Helical" evidence="6">
    <location>
        <begin position="37"/>
        <end position="58"/>
    </location>
</feature>
<dbReference type="STRING" id="1754192.A0A1Y1WRF5"/>
<evidence type="ECO:0000313" key="8">
    <source>
        <dbReference type="Proteomes" id="UP000193944"/>
    </source>
</evidence>
<reference evidence="7 8" key="2">
    <citation type="submission" date="2016-08" db="EMBL/GenBank/DDBJ databases">
        <title>Pervasive Adenine N6-methylation of Active Genes in Fungi.</title>
        <authorList>
            <consortium name="DOE Joint Genome Institute"/>
            <person name="Mondo S.J."/>
            <person name="Dannebaum R.O."/>
            <person name="Kuo R.C."/>
            <person name="Labutti K."/>
            <person name="Haridas S."/>
            <person name="Kuo A."/>
            <person name="Salamov A."/>
            <person name="Ahrendt S.R."/>
            <person name="Lipzen A."/>
            <person name="Sullivan W."/>
            <person name="Andreopoulos W.B."/>
            <person name="Clum A."/>
            <person name="Lindquist E."/>
            <person name="Daum C."/>
            <person name="Ramamoorthy G.K."/>
            <person name="Gryganskyi A."/>
            <person name="Culley D."/>
            <person name="Magnuson J.K."/>
            <person name="James T.Y."/>
            <person name="O'Malley M.A."/>
            <person name="Stajich J.E."/>
            <person name="Spatafora J.W."/>
            <person name="Visel A."/>
            <person name="Grigoriev I.V."/>
        </authorList>
    </citation>
    <scope>NUCLEOTIDE SEQUENCE [LARGE SCALE GENOMIC DNA]</scope>
    <source>
        <strain evidence="7 8">S4</strain>
    </source>
</reference>
<dbReference type="PANTHER" id="PTHR12050:SF0">
    <property type="entry name" value="RH04491P"/>
    <property type="match status" value="1"/>
</dbReference>
<dbReference type="AlphaFoldDB" id="A0A1Y1WRF5"/>
<dbReference type="InterPro" id="IPR007262">
    <property type="entry name" value="Vps55/LEPROT"/>
</dbReference>
<comment type="similarity">
    <text evidence="2">Belongs to the OB-RGRP/VPS55 family.</text>
</comment>
<dbReference type="OrthoDB" id="14246at2759"/>
<evidence type="ECO:0000256" key="4">
    <source>
        <dbReference type="ARBA" id="ARBA00022989"/>
    </source>
</evidence>
<organism evidence="7 8">
    <name type="scientific">Anaeromyces robustus</name>
    <dbReference type="NCBI Taxonomy" id="1754192"/>
    <lineage>
        <taxon>Eukaryota</taxon>
        <taxon>Fungi</taxon>
        <taxon>Fungi incertae sedis</taxon>
        <taxon>Chytridiomycota</taxon>
        <taxon>Chytridiomycota incertae sedis</taxon>
        <taxon>Neocallimastigomycetes</taxon>
        <taxon>Neocallimastigales</taxon>
        <taxon>Neocallimastigaceae</taxon>
        <taxon>Anaeromyces</taxon>
    </lineage>
</organism>
<keyword evidence="8" id="KW-1185">Reference proteome</keyword>
<proteinExistence type="inferred from homology"/>
<comment type="subcellular location">
    <subcellularLocation>
        <location evidence="1">Membrane</location>
        <topology evidence="1">Multi-pass membrane protein</topology>
    </subcellularLocation>
</comment>
<evidence type="ECO:0000313" key="7">
    <source>
        <dbReference type="EMBL" id="ORX76110.1"/>
    </source>
</evidence>
<sequence length="131" mass="14579">MNNNNNNNNFKSNAFFFAIGVLLIILSCALESNWWSLFVVLTYAIAPLPNIICSNLSYEDFSDGSSSNEVGYFFTSIFIISGFGIPAVLTHIGVITTLSATLSIVGGLMVYGTIIGYRFFFSRRYEYDSIY</sequence>
<gene>
    <name evidence="7" type="ORF">BCR32DRAFT_271484</name>
</gene>
<evidence type="ECO:0000256" key="6">
    <source>
        <dbReference type="SAM" id="Phobius"/>
    </source>
</evidence>
<dbReference type="Proteomes" id="UP000193944">
    <property type="component" value="Unassembled WGS sequence"/>
</dbReference>
<name>A0A1Y1WRF5_9FUNG</name>
<evidence type="ECO:0000256" key="1">
    <source>
        <dbReference type="ARBA" id="ARBA00004141"/>
    </source>
</evidence>
<feature type="transmembrane region" description="Helical" evidence="6">
    <location>
        <begin position="70"/>
        <end position="89"/>
    </location>
</feature>
<dbReference type="GO" id="GO:0016020">
    <property type="term" value="C:membrane"/>
    <property type="evidence" value="ECO:0007669"/>
    <property type="project" value="UniProtKB-SubCell"/>
</dbReference>
<feature type="transmembrane region" description="Helical" evidence="6">
    <location>
        <begin position="101"/>
        <end position="121"/>
    </location>
</feature>
<dbReference type="Pfam" id="PF04133">
    <property type="entry name" value="Vps55"/>
    <property type="match status" value="1"/>
</dbReference>
<dbReference type="EMBL" id="MCFG01000318">
    <property type="protein sequence ID" value="ORX76110.1"/>
    <property type="molecule type" value="Genomic_DNA"/>
</dbReference>
<reference evidence="7 8" key="1">
    <citation type="submission" date="2016-08" db="EMBL/GenBank/DDBJ databases">
        <title>A Parts List for Fungal Cellulosomes Revealed by Comparative Genomics.</title>
        <authorList>
            <consortium name="DOE Joint Genome Institute"/>
            <person name="Haitjema C.H."/>
            <person name="Gilmore S.P."/>
            <person name="Henske J.K."/>
            <person name="Solomon K.V."/>
            <person name="De Groot R."/>
            <person name="Kuo A."/>
            <person name="Mondo S.J."/>
            <person name="Salamov A.A."/>
            <person name="Labutti K."/>
            <person name="Zhao Z."/>
            <person name="Chiniquy J."/>
            <person name="Barry K."/>
            <person name="Brewer H.M."/>
            <person name="Purvine S.O."/>
            <person name="Wright A.T."/>
            <person name="Boxma B."/>
            <person name="Van Alen T."/>
            <person name="Hackstein J.H."/>
            <person name="Baker S.E."/>
            <person name="Grigoriev I.V."/>
            <person name="O'Malley M.A."/>
        </authorList>
    </citation>
    <scope>NUCLEOTIDE SEQUENCE [LARGE SCALE GENOMIC DNA]</scope>
    <source>
        <strain evidence="7 8">S4</strain>
    </source>
</reference>
<accession>A0A1Y1WRF5</accession>
<keyword evidence="3 6" id="KW-0812">Transmembrane</keyword>
<keyword evidence="4 6" id="KW-1133">Transmembrane helix</keyword>
<dbReference type="GO" id="GO:0005768">
    <property type="term" value="C:endosome"/>
    <property type="evidence" value="ECO:0007669"/>
    <property type="project" value="TreeGrafter"/>
</dbReference>
<keyword evidence="5 6" id="KW-0472">Membrane</keyword>
<feature type="transmembrane region" description="Helical" evidence="6">
    <location>
        <begin position="12"/>
        <end position="30"/>
    </location>
</feature>
<evidence type="ECO:0000256" key="2">
    <source>
        <dbReference type="ARBA" id="ARBA00005645"/>
    </source>
</evidence>